<comment type="similarity">
    <text evidence="1">Belongs to the AB hydrolase superfamily. Lipase family.</text>
</comment>
<reference evidence="9 10" key="1">
    <citation type="submission" date="2015-12" db="EMBL/GenBank/DDBJ databases">
        <title>Dictyostelia acquired genes for synthesis and detection of signals that induce cell-type specialization by lateral gene transfer from prokaryotes.</title>
        <authorList>
            <person name="Gloeckner G."/>
            <person name="Schaap P."/>
        </authorList>
    </citation>
    <scope>NUCLEOTIDE SEQUENCE [LARGE SCALE GENOMIC DNA]</scope>
    <source>
        <strain evidence="9 10">TK</strain>
    </source>
</reference>
<dbReference type="FunFam" id="3.40.50.1820:FF:000057">
    <property type="entry name" value="Lipase"/>
    <property type="match status" value="1"/>
</dbReference>
<dbReference type="Pfam" id="PF04083">
    <property type="entry name" value="Abhydro_lipase"/>
    <property type="match status" value="1"/>
</dbReference>
<keyword evidence="4" id="KW-0442">Lipid degradation</keyword>
<feature type="active site" description="Charge relay system" evidence="7">
    <location>
        <position position="335"/>
    </location>
</feature>
<comment type="caution">
    <text evidence="9">The sequence shown here is derived from an EMBL/GenBank/DDBJ whole genome shotgun (WGS) entry which is preliminary data.</text>
</comment>
<feature type="active site" description="Nucleophile" evidence="7">
    <location>
        <position position="133"/>
    </location>
</feature>
<evidence type="ECO:0000256" key="6">
    <source>
        <dbReference type="ARBA" id="ARBA00023180"/>
    </source>
</evidence>
<protein>
    <submittedName>
        <fullName evidence="9">Carboxylic ester hydrolase</fullName>
    </submittedName>
</protein>
<accession>A0A152A2Q1</accession>
<organism evidence="9 10">
    <name type="scientific">Tieghemostelium lacteum</name>
    <name type="common">Slime mold</name>
    <name type="synonym">Dictyostelium lacteum</name>
    <dbReference type="NCBI Taxonomy" id="361077"/>
    <lineage>
        <taxon>Eukaryota</taxon>
        <taxon>Amoebozoa</taxon>
        <taxon>Evosea</taxon>
        <taxon>Eumycetozoa</taxon>
        <taxon>Dictyostelia</taxon>
        <taxon>Dictyosteliales</taxon>
        <taxon>Raperosteliaceae</taxon>
        <taxon>Tieghemostelium</taxon>
    </lineage>
</organism>
<keyword evidence="3 9" id="KW-0378">Hydrolase</keyword>
<evidence type="ECO:0000256" key="1">
    <source>
        <dbReference type="ARBA" id="ARBA00010701"/>
    </source>
</evidence>
<dbReference type="InterPro" id="IPR006693">
    <property type="entry name" value="AB_hydrolase_lipase"/>
</dbReference>
<dbReference type="Proteomes" id="UP000076078">
    <property type="component" value="Unassembled WGS sequence"/>
</dbReference>
<dbReference type="STRING" id="361077.A0A152A2Q1"/>
<dbReference type="PIRSF" id="PIRSF000862">
    <property type="entry name" value="Steryl_ester_lip"/>
    <property type="match status" value="1"/>
</dbReference>
<evidence type="ECO:0000313" key="9">
    <source>
        <dbReference type="EMBL" id="KYR00533.1"/>
    </source>
</evidence>
<dbReference type="OMA" id="WSRRNLY"/>
<dbReference type="Gene3D" id="3.40.50.1820">
    <property type="entry name" value="alpha/beta hydrolase"/>
    <property type="match status" value="1"/>
</dbReference>
<dbReference type="InParanoid" id="A0A152A2Q1"/>
<sequence>MVMSFGYPCEEHFVTTEDGYILGVFRIPHGRNQTETNKKPVLLQHGLLDSSITFIINLPSESLSYILADAGYDVWLGNNRGNEYSTNHTTLSNSSKEFWEFSYDEMGLYDLPATVDYILDQTSQSTITYVGHSEGTMQAFIAYLKVPLFSEKVPLFFALGPVGNVTNITNKGLRTLADFHIDTILRYFGMNRFLPSPTVLKGLFVDFCIECDICCADVVEWICGPHKGAFNDSRMPIVSGHEPSGTSTQNIQHFAQGVTLKQFQMFDYGPVINIQKYQSIYPPIYDLTQFPSTVKIALYSGTLDELADPIDVKQLVSLLPTSSILNWMIIDDYAHLDYVWALDAHQIIYTDILSIMSNSTL</sequence>
<keyword evidence="10" id="KW-1185">Reference proteome</keyword>
<evidence type="ECO:0000256" key="3">
    <source>
        <dbReference type="ARBA" id="ARBA00022801"/>
    </source>
</evidence>
<evidence type="ECO:0000256" key="4">
    <source>
        <dbReference type="ARBA" id="ARBA00022963"/>
    </source>
</evidence>
<dbReference type="OrthoDB" id="9974421at2759"/>
<name>A0A152A2Q1_TIELA</name>
<keyword evidence="6" id="KW-0325">Glycoprotein</keyword>
<proteinExistence type="inferred from homology"/>
<keyword evidence="5" id="KW-0443">Lipid metabolism</keyword>
<dbReference type="AlphaFoldDB" id="A0A152A2Q1"/>
<evidence type="ECO:0000256" key="2">
    <source>
        <dbReference type="ARBA" id="ARBA00022729"/>
    </source>
</evidence>
<dbReference type="InterPro" id="IPR025483">
    <property type="entry name" value="Lipase_euk"/>
</dbReference>
<gene>
    <name evidence="9" type="ORF">DLAC_02545</name>
</gene>
<feature type="domain" description="Partial AB-hydrolase lipase" evidence="8">
    <location>
        <begin position="1"/>
        <end position="58"/>
    </location>
</feature>
<dbReference type="GO" id="GO:0016788">
    <property type="term" value="F:hydrolase activity, acting on ester bonds"/>
    <property type="evidence" value="ECO:0007669"/>
    <property type="project" value="InterPro"/>
</dbReference>
<evidence type="ECO:0000313" key="10">
    <source>
        <dbReference type="Proteomes" id="UP000076078"/>
    </source>
</evidence>
<dbReference type="EMBL" id="LODT01000013">
    <property type="protein sequence ID" value="KYR00533.1"/>
    <property type="molecule type" value="Genomic_DNA"/>
</dbReference>
<dbReference type="GO" id="GO:0016042">
    <property type="term" value="P:lipid catabolic process"/>
    <property type="evidence" value="ECO:0007669"/>
    <property type="project" value="UniProtKB-KW"/>
</dbReference>
<evidence type="ECO:0000256" key="7">
    <source>
        <dbReference type="PIRSR" id="PIRSR000862-1"/>
    </source>
</evidence>
<evidence type="ECO:0000256" key="5">
    <source>
        <dbReference type="ARBA" id="ARBA00023098"/>
    </source>
</evidence>
<feature type="active site" description="Charge relay system" evidence="7">
    <location>
        <position position="304"/>
    </location>
</feature>
<dbReference type="InterPro" id="IPR029058">
    <property type="entry name" value="AB_hydrolase_fold"/>
</dbReference>
<dbReference type="PANTHER" id="PTHR11005">
    <property type="entry name" value="LYSOSOMAL ACID LIPASE-RELATED"/>
    <property type="match status" value="1"/>
</dbReference>
<keyword evidence="2" id="KW-0732">Signal</keyword>
<evidence type="ECO:0000259" key="8">
    <source>
        <dbReference type="Pfam" id="PF04083"/>
    </source>
</evidence>
<dbReference type="SUPFAM" id="SSF53474">
    <property type="entry name" value="alpha/beta-Hydrolases"/>
    <property type="match status" value="1"/>
</dbReference>